<keyword evidence="2" id="KW-0879">Wnt signaling pathway</keyword>
<dbReference type="GO" id="GO:0007026">
    <property type="term" value="P:negative regulation of microtubule depolymerization"/>
    <property type="evidence" value="ECO:0007669"/>
    <property type="project" value="TreeGrafter"/>
</dbReference>
<accession>A0A8J5CFQ0</accession>
<dbReference type="GO" id="GO:0001708">
    <property type="term" value="P:cell fate specification"/>
    <property type="evidence" value="ECO:0007669"/>
    <property type="project" value="TreeGrafter"/>
</dbReference>
<evidence type="ECO:0000256" key="2">
    <source>
        <dbReference type="ARBA" id="ARBA00022687"/>
    </source>
</evidence>
<dbReference type="AlphaFoldDB" id="A0A8J5CFQ0"/>
<dbReference type="InterPro" id="IPR000225">
    <property type="entry name" value="Armadillo"/>
</dbReference>
<evidence type="ECO:0000256" key="1">
    <source>
        <dbReference type="ARBA" id="ARBA00009051"/>
    </source>
</evidence>
<dbReference type="GO" id="GO:0007389">
    <property type="term" value="P:pattern specification process"/>
    <property type="evidence" value="ECO:0007669"/>
    <property type="project" value="TreeGrafter"/>
</dbReference>
<dbReference type="GO" id="GO:0030877">
    <property type="term" value="C:beta-catenin destruction complex"/>
    <property type="evidence" value="ECO:0007669"/>
    <property type="project" value="TreeGrafter"/>
</dbReference>
<feature type="compositionally biased region" description="Basic and acidic residues" evidence="3">
    <location>
        <begin position="463"/>
        <end position="484"/>
    </location>
</feature>
<dbReference type="Pfam" id="PF00514">
    <property type="entry name" value="Arm"/>
    <property type="match status" value="1"/>
</dbReference>
<dbReference type="GO" id="GO:0016342">
    <property type="term" value="C:catenin complex"/>
    <property type="evidence" value="ECO:0007669"/>
    <property type="project" value="TreeGrafter"/>
</dbReference>
<comment type="caution">
    <text evidence="4">The sequence shown here is derived from an EMBL/GenBank/DDBJ whole genome shotgun (WGS) entry which is preliminary data.</text>
</comment>
<dbReference type="SUPFAM" id="SSF48371">
    <property type="entry name" value="ARM repeat"/>
    <property type="match status" value="1"/>
</dbReference>
<organism evidence="4 5">
    <name type="scientific">Chionoecetes opilio</name>
    <name type="common">Atlantic snow crab</name>
    <name type="synonym">Cancer opilio</name>
    <dbReference type="NCBI Taxonomy" id="41210"/>
    <lineage>
        <taxon>Eukaryota</taxon>
        <taxon>Metazoa</taxon>
        <taxon>Ecdysozoa</taxon>
        <taxon>Arthropoda</taxon>
        <taxon>Crustacea</taxon>
        <taxon>Multicrustacea</taxon>
        <taxon>Malacostraca</taxon>
        <taxon>Eumalacostraca</taxon>
        <taxon>Eucarida</taxon>
        <taxon>Decapoda</taxon>
        <taxon>Pleocyemata</taxon>
        <taxon>Brachyura</taxon>
        <taxon>Eubrachyura</taxon>
        <taxon>Majoidea</taxon>
        <taxon>Majidae</taxon>
        <taxon>Chionoecetes</taxon>
    </lineage>
</organism>
<dbReference type="InterPro" id="IPR016024">
    <property type="entry name" value="ARM-type_fold"/>
</dbReference>
<evidence type="ECO:0000313" key="5">
    <source>
        <dbReference type="Proteomes" id="UP000770661"/>
    </source>
</evidence>
<reference evidence="4" key="1">
    <citation type="submission" date="2020-07" db="EMBL/GenBank/DDBJ databases">
        <title>The High-quality genome of the commercially important snow crab, Chionoecetes opilio.</title>
        <authorList>
            <person name="Jeong J.-H."/>
            <person name="Ryu S."/>
        </authorList>
    </citation>
    <scope>NUCLEOTIDE SEQUENCE</scope>
    <source>
        <strain evidence="4">MADBK_172401_WGS</strain>
        <tissue evidence="4">Digestive gland</tissue>
    </source>
</reference>
<feature type="compositionally biased region" description="Polar residues" evidence="3">
    <location>
        <begin position="489"/>
        <end position="503"/>
    </location>
</feature>
<dbReference type="InterPro" id="IPR026818">
    <property type="entry name" value="Apc_fam"/>
</dbReference>
<keyword evidence="5" id="KW-1185">Reference proteome</keyword>
<evidence type="ECO:0000313" key="4">
    <source>
        <dbReference type="EMBL" id="KAG0705133.1"/>
    </source>
</evidence>
<dbReference type="Gene3D" id="1.25.10.10">
    <property type="entry name" value="Leucine-rich Repeat Variant"/>
    <property type="match status" value="1"/>
</dbReference>
<feature type="compositionally biased region" description="Polar residues" evidence="3">
    <location>
        <begin position="174"/>
        <end position="191"/>
    </location>
</feature>
<protein>
    <submittedName>
        <fullName evidence="4">Adenomatous polyposis coli protein</fullName>
    </submittedName>
</protein>
<dbReference type="PANTHER" id="PTHR12607:SF12">
    <property type="entry name" value="APC-LIKE, ISOFORM A-RELATED"/>
    <property type="match status" value="1"/>
</dbReference>
<dbReference type="PANTHER" id="PTHR12607">
    <property type="entry name" value="ADENOMATOUS POLYPOSIS COLI PROTEIN FAMILY"/>
    <property type="match status" value="1"/>
</dbReference>
<feature type="region of interest" description="Disordered" evidence="3">
    <location>
        <begin position="162"/>
        <end position="211"/>
    </location>
</feature>
<dbReference type="GO" id="GO:0008017">
    <property type="term" value="F:microtubule binding"/>
    <property type="evidence" value="ECO:0007669"/>
    <property type="project" value="TreeGrafter"/>
</dbReference>
<dbReference type="GO" id="GO:0005881">
    <property type="term" value="C:cytoplasmic microtubule"/>
    <property type="evidence" value="ECO:0007669"/>
    <property type="project" value="TreeGrafter"/>
</dbReference>
<dbReference type="EMBL" id="JACEEZ010025062">
    <property type="protein sequence ID" value="KAG0705133.1"/>
    <property type="molecule type" value="Genomic_DNA"/>
</dbReference>
<feature type="region of interest" description="Disordered" evidence="3">
    <location>
        <begin position="463"/>
        <end position="503"/>
    </location>
</feature>
<evidence type="ECO:0000256" key="3">
    <source>
        <dbReference type="SAM" id="MobiDB-lite"/>
    </source>
</evidence>
<dbReference type="GO" id="GO:0090090">
    <property type="term" value="P:negative regulation of canonical Wnt signaling pathway"/>
    <property type="evidence" value="ECO:0007669"/>
    <property type="project" value="TreeGrafter"/>
</dbReference>
<dbReference type="Pfam" id="PF16629">
    <property type="entry name" value="Arm_APC_u3"/>
    <property type="match status" value="1"/>
</dbReference>
<feature type="region of interest" description="Disordered" evidence="3">
    <location>
        <begin position="326"/>
        <end position="394"/>
    </location>
</feature>
<proteinExistence type="inferred from homology"/>
<dbReference type="OrthoDB" id="5918429at2759"/>
<comment type="similarity">
    <text evidence="1">Belongs to the adenomatous polyposis coli (APC) family.</text>
</comment>
<gene>
    <name evidence="4" type="primary">Apc_1</name>
    <name evidence="4" type="ORF">GWK47_024557</name>
</gene>
<sequence length="503" mass="55425">MCKKKGLALQAEICAVDGALAFICSTLTYKSQSKTLAIVENGGGILRNISSHIAVREDLRQVLREHNTLSTLLGQLRSPSLTVVSNACGTLWNLSARCSQDQRMLWELGAVPMLRSLINSKHKMISMGSSAALKNLLQARPEGMSLTDPRHGMGLPSLQARKQKALEQELDPSLSETCDNIETSPRSSPTHPQGADPHFYGPPGDPTQFFPGPRPMFHSLGAQYNVLRSESRDSISSTHSDNSHDRMRQLLMRHQQAGREGLGENGRPLDLSIRSMAPPTHCVPDIAHMSQEELQRHLESKEFASSADEIFATRLRGTKEVFANQSNESLPLNNGLGGSASGASRNGSISGASPQPPFSPRRRPSNTTEEDRSGGSRNFVNGKQQQQQQQQPHNEAHYNYYSKYVNYSRNLAEVDIENDSQEEPLNFSLKCGTGTTMKTPTNESMASMTQSVEKPVPQIDNFVGERRGDARKPEPQAEAKREPEGFGSYTETDLDQPTNFSLR</sequence>
<feature type="compositionally biased region" description="Low complexity" evidence="3">
    <location>
        <begin position="341"/>
        <end position="353"/>
    </location>
</feature>
<dbReference type="GO" id="GO:0007399">
    <property type="term" value="P:nervous system development"/>
    <property type="evidence" value="ECO:0007669"/>
    <property type="project" value="TreeGrafter"/>
</dbReference>
<dbReference type="GO" id="GO:0016055">
    <property type="term" value="P:Wnt signaling pathway"/>
    <property type="evidence" value="ECO:0007669"/>
    <property type="project" value="UniProtKB-KW"/>
</dbReference>
<dbReference type="Proteomes" id="UP000770661">
    <property type="component" value="Unassembled WGS sequence"/>
</dbReference>
<dbReference type="SMART" id="SM00185">
    <property type="entry name" value="ARM"/>
    <property type="match status" value="2"/>
</dbReference>
<name>A0A8J5CFQ0_CHIOP</name>
<dbReference type="GO" id="GO:0008013">
    <property type="term" value="F:beta-catenin binding"/>
    <property type="evidence" value="ECO:0007669"/>
    <property type="project" value="InterPro"/>
</dbReference>
<dbReference type="InterPro" id="IPR011989">
    <property type="entry name" value="ARM-like"/>
</dbReference>
<dbReference type="GO" id="GO:0016477">
    <property type="term" value="P:cell migration"/>
    <property type="evidence" value="ECO:0007669"/>
    <property type="project" value="TreeGrafter"/>
</dbReference>